<reference evidence="1" key="1">
    <citation type="journal article" date="2015" name="Nature">
        <title>Complex archaea that bridge the gap between prokaryotes and eukaryotes.</title>
        <authorList>
            <person name="Spang A."/>
            <person name="Saw J.H."/>
            <person name="Jorgensen S.L."/>
            <person name="Zaremba-Niedzwiedzka K."/>
            <person name="Martijn J."/>
            <person name="Lind A.E."/>
            <person name="van Eijk R."/>
            <person name="Schleper C."/>
            <person name="Guy L."/>
            <person name="Ettema T.J."/>
        </authorList>
    </citation>
    <scope>NUCLEOTIDE SEQUENCE</scope>
</reference>
<evidence type="ECO:0008006" key="2">
    <source>
        <dbReference type="Google" id="ProtNLM"/>
    </source>
</evidence>
<gene>
    <name evidence="1" type="ORF">LCGC14_2975810</name>
</gene>
<sequence length="117" mass="14077">RRDKMKEIFDIIYKANPRRRLDNLERRMLKILEETGEATAAYLNVTSELNAKGSTWEDLREELLDIIIIAVDCLYTPLPIDEHKTREQIEAEMLEEFKRKMIKWEKQIQERRDVTLN</sequence>
<feature type="non-terminal residue" evidence="1">
    <location>
        <position position="1"/>
    </location>
</feature>
<proteinExistence type="predicted"/>
<dbReference type="AlphaFoldDB" id="A0A0F8XVH3"/>
<dbReference type="EMBL" id="LAZR01060636">
    <property type="protein sequence ID" value="KKK65275.1"/>
    <property type="molecule type" value="Genomic_DNA"/>
</dbReference>
<name>A0A0F8XVH3_9ZZZZ</name>
<protein>
    <recommendedName>
        <fullName evidence="2">NTP pyrophosphohydrolase MazG putative catalytic core domain-containing protein</fullName>
    </recommendedName>
</protein>
<organism evidence="1">
    <name type="scientific">marine sediment metagenome</name>
    <dbReference type="NCBI Taxonomy" id="412755"/>
    <lineage>
        <taxon>unclassified sequences</taxon>
        <taxon>metagenomes</taxon>
        <taxon>ecological metagenomes</taxon>
    </lineage>
</organism>
<comment type="caution">
    <text evidence="1">The sequence shown here is derived from an EMBL/GenBank/DDBJ whole genome shotgun (WGS) entry which is preliminary data.</text>
</comment>
<evidence type="ECO:0000313" key="1">
    <source>
        <dbReference type="EMBL" id="KKK65275.1"/>
    </source>
</evidence>
<dbReference type="SUPFAM" id="SSF101386">
    <property type="entry name" value="all-alpha NTP pyrophosphatases"/>
    <property type="match status" value="1"/>
</dbReference>
<dbReference type="Gene3D" id="1.10.287.1080">
    <property type="entry name" value="MazG-like"/>
    <property type="match status" value="1"/>
</dbReference>
<accession>A0A0F8XVH3</accession>